<dbReference type="SUPFAM" id="SSF55781">
    <property type="entry name" value="GAF domain-like"/>
    <property type="match status" value="1"/>
</dbReference>
<evidence type="ECO:0000313" key="3">
    <source>
        <dbReference type="Proteomes" id="UP001191082"/>
    </source>
</evidence>
<evidence type="ECO:0000313" key="2">
    <source>
        <dbReference type="EMBL" id="TMV07484.1"/>
    </source>
</evidence>
<feature type="domain" description="GAF" evidence="1">
    <location>
        <begin position="90"/>
        <end position="143"/>
    </location>
</feature>
<dbReference type="InterPro" id="IPR003018">
    <property type="entry name" value="GAF"/>
</dbReference>
<gene>
    <name evidence="2" type="ORF">FGK64_21725</name>
</gene>
<proteinExistence type="predicted"/>
<comment type="caution">
    <text evidence="2">The sequence shown here is derived from an EMBL/GenBank/DDBJ whole genome shotgun (WGS) entry which is preliminary data.</text>
</comment>
<dbReference type="Gene3D" id="3.30.450.40">
    <property type="match status" value="1"/>
</dbReference>
<dbReference type="EMBL" id="VCPC01000008">
    <property type="protein sequence ID" value="TMV07484.1"/>
    <property type="molecule type" value="Genomic_DNA"/>
</dbReference>
<dbReference type="InterPro" id="IPR029016">
    <property type="entry name" value="GAF-like_dom_sf"/>
</dbReference>
<dbReference type="Proteomes" id="UP001191082">
    <property type="component" value="Unassembled WGS sequence"/>
</dbReference>
<dbReference type="RefSeq" id="WP_138865960.1">
    <property type="nucleotide sequence ID" value="NZ_VCPC01000008.1"/>
</dbReference>
<organism evidence="2 3">
    <name type="scientific">Arenibacterium halophilum</name>
    <dbReference type="NCBI Taxonomy" id="2583821"/>
    <lineage>
        <taxon>Bacteria</taxon>
        <taxon>Pseudomonadati</taxon>
        <taxon>Pseudomonadota</taxon>
        <taxon>Alphaproteobacteria</taxon>
        <taxon>Rhodobacterales</taxon>
        <taxon>Paracoccaceae</taxon>
        <taxon>Arenibacterium</taxon>
    </lineage>
</organism>
<reference evidence="2 3" key="1">
    <citation type="submission" date="2019-05" db="EMBL/GenBank/DDBJ databases">
        <title>Marivita sp. nov. isolated from sea sediment.</title>
        <authorList>
            <person name="Kim W."/>
        </authorList>
    </citation>
    <scope>NUCLEOTIDE SEQUENCE [LARGE SCALE GENOMIC DNA]</scope>
    <source>
        <strain evidence="2 3">CAU 1492</strain>
    </source>
</reference>
<evidence type="ECO:0000259" key="1">
    <source>
        <dbReference type="Pfam" id="PF01590"/>
    </source>
</evidence>
<protein>
    <submittedName>
        <fullName evidence="2">GAF domain-containing protein</fullName>
    </submittedName>
</protein>
<keyword evidence="3" id="KW-1185">Reference proteome</keyword>
<accession>A0ABY2WXC7</accession>
<sequence length="148" mass="16058">MNDLIALSDPSVPLEDAFAICDAKIENDLFTAMRFHPDTMEVERLYSTNTAAYPVSGRKPKRSTPWGDKVLIAQEHNCGHGPADIAWAFDDHQKILDLGLLAVLNLPVVADGRTLGTINYLRGGPPFTEDEVTTGQALAAALARRGTL</sequence>
<dbReference type="Pfam" id="PF01590">
    <property type="entry name" value="GAF"/>
    <property type="match status" value="1"/>
</dbReference>
<name>A0ABY2WXC7_9RHOB</name>